<dbReference type="Gene3D" id="1.10.10.10">
    <property type="entry name" value="Winged helix-like DNA-binding domain superfamily/Winged helix DNA-binding domain"/>
    <property type="match status" value="1"/>
</dbReference>
<dbReference type="InterPro" id="IPR050176">
    <property type="entry name" value="LTTR"/>
</dbReference>
<keyword evidence="7" id="KW-1185">Reference proteome</keyword>
<comment type="caution">
    <text evidence="6">The sequence shown here is derived from an EMBL/GenBank/DDBJ whole genome shotgun (WGS) entry which is preliminary data.</text>
</comment>
<dbReference type="InterPro" id="IPR036388">
    <property type="entry name" value="WH-like_DNA-bd_sf"/>
</dbReference>
<evidence type="ECO:0000256" key="3">
    <source>
        <dbReference type="ARBA" id="ARBA00023125"/>
    </source>
</evidence>
<evidence type="ECO:0000313" key="7">
    <source>
        <dbReference type="Proteomes" id="UP001524547"/>
    </source>
</evidence>
<gene>
    <name evidence="6" type="ORF">NFI88_04850</name>
</gene>
<evidence type="ECO:0000313" key="6">
    <source>
        <dbReference type="EMBL" id="MCQ8240169.1"/>
    </source>
</evidence>
<comment type="similarity">
    <text evidence="1">Belongs to the LysR transcriptional regulatory family.</text>
</comment>
<sequence length="300" mass="32018">MSGPPFNLEQLRLVSLIDRHRSFSRAAEAMGITQSAVSQQVRTIEQGLRRRLFQRGAGGLTPTADGESYLVYARAMLAIGEDAKRHFSLSPGEVEIRLGLTEDFARTALPTVLALFSHDHPAFAFNVECGLSTMLFNGMEEGRYDVVVAKRPGSAPRGERLWSEPLAWFGREEPALPLPDPIPLAVIPAPSVSREAMLDALRGAGRSWRVAFQSLSFGAIEAVVQAGIGVSAFGQHFCAPGLVEIGEAAGLPPLRPVDICLERSRRATGAAMDAFCALLRQAALLTTGQNASVLAAGGVG</sequence>
<dbReference type="PANTHER" id="PTHR30579:SF7">
    <property type="entry name" value="HTH-TYPE TRANSCRIPTIONAL REGULATOR LRHA-RELATED"/>
    <property type="match status" value="1"/>
</dbReference>
<dbReference type="InterPro" id="IPR005119">
    <property type="entry name" value="LysR_subst-bd"/>
</dbReference>
<evidence type="ECO:0000259" key="5">
    <source>
        <dbReference type="PROSITE" id="PS50931"/>
    </source>
</evidence>
<evidence type="ECO:0000256" key="2">
    <source>
        <dbReference type="ARBA" id="ARBA00023015"/>
    </source>
</evidence>
<dbReference type="RefSeq" id="WP_422918918.1">
    <property type="nucleotide sequence ID" value="NZ_JAMZEJ010000003.1"/>
</dbReference>
<evidence type="ECO:0000256" key="4">
    <source>
        <dbReference type="ARBA" id="ARBA00023163"/>
    </source>
</evidence>
<dbReference type="Pfam" id="PF00126">
    <property type="entry name" value="HTH_1"/>
    <property type="match status" value="1"/>
</dbReference>
<dbReference type="SUPFAM" id="SSF53850">
    <property type="entry name" value="Periplasmic binding protein-like II"/>
    <property type="match status" value="1"/>
</dbReference>
<reference evidence="6 7" key="1">
    <citation type="submission" date="2022-06" db="EMBL/GenBank/DDBJ databases">
        <title>Rhizosaccharibacter gen. nov. sp. nov. KSS12, endophytic bacteria isolated from sugarcane.</title>
        <authorList>
            <person name="Pitiwittayakul N."/>
        </authorList>
    </citation>
    <scope>NUCLEOTIDE SEQUENCE [LARGE SCALE GENOMIC DNA]</scope>
    <source>
        <strain evidence="6 7">KSS12</strain>
    </source>
</reference>
<dbReference type="EMBL" id="JAMZEJ010000003">
    <property type="protein sequence ID" value="MCQ8240169.1"/>
    <property type="molecule type" value="Genomic_DNA"/>
</dbReference>
<feature type="domain" description="HTH lysR-type" evidence="5">
    <location>
        <begin position="6"/>
        <end position="63"/>
    </location>
</feature>
<keyword evidence="4" id="KW-0804">Transcription</keyword>
<dbReference type="SUPFAM" id="SSF46785">
    <property type="entry name" value="Winged helix' DNA-binding domain"/>
    <property type="match status" value="1"/>
</dbReference>
<dbReference type="Proteomes" id="UP001524547">
    <property type="component" value="Unassembled WGS sequence"/>
</dbReference>
<name>A0ABT1VV09_9PROT</name>
<dbReference type="InterPro" id="IPR036390">
    <property type="entry name" value="WH_DNA-bd_sf"/>
</dbReference>
<dbReference type="PANTHER" id="PTHR30579">
    <property type="entry name" value="TRANSCRIPTIONAL REGULATOR"/>
    <property type="match status" value="1"/>
</dbReference>
<proteinExistence type="inferred from homology"/>
<dbReference type="InterPro" id="IPR000847">
    <property type="entry name" value="LysR_HTH_N"/>
</dbReference>
<keyword evidence="2" id="KW-0805">Transcription regulation</keyword>
<dbReference type="PROSITE" id="PS50931">
    <property type="entry name" value="HTH_LYSR"/>
    <property type="match status" value="1"/>
</dbReference>
<dbReference type="Gene3D" id="3.40.190.10">
    <property type="entry name" value="Periplasmic binding protein-like II"/>
    <property type="match status" value="2"/>
</dbReference>
<protein>
    <submittedName>
        <fullName evidence="6">LysR family transcriptional regulator</fullName>
    </submittedName>
</protein>
<accession>A0ABT1VV09</accession>
<dbReference type="Pfam" id="PF03466">
    <property type="entry name" value="LysR_substrate"/>
    <property type="match status" value="1"/>
</dbReference>
<evidence type="ECO:0000256" key="1">
    <source>
        <dbReference type="ARBA" id="ARBA00009437"/>
    </source>
</evidence>
<dbReference type="PRINTS" id="PR00039">
    <property type="entry name" value="HTHLYSR"/>
</dbReference>
<keyword evidence="3" id="KW-0238">DNA-binding</keyword>
<organism evidence="6 7">
    <name type="scientific">Rhizosaccharibacter radicis</name>
    <dbReference type="NCBI Taxonomy" id="2782605"/>
    <lineage>
        <taxon>Bacteria</taxon>
        <taxon>Pseudomonadati</taxon>
        <taxon>Pseudomonadota</taxon>
        <taxon>Alphaproteobacteria</taxon>
        <taxon>Acetobacterales</taxon>
        <taxon>Acetobacteraceae</taxon>
        <taxon>Rhizosaccharibacter</taxon>
    </lineage>
</organism>